<proteinExistence type="predicted"/>
<dbReference type="Proteomes" id="UP000024635">
    <property type="component" value="Unassembled WGS sequence"/>
</dbReference>
<dbReference type="EMBL" id="JARK01000262">
    <property type="protein sequence ID" value="EYC39337.1"/>
    <property type="molecule type" value="Genomic_DNA"/>
</dbReference>
<evidence type="ECO:0000313" key="2">
    <source>
        <dbReference type="Proteomes" id="UP000024635"/>
    </source>
</evidence>
<sequence>MTFPSPKTSKHENFSNIKVSVNAFFDKSLKSGASKKNGVVLINRGTCDTKISRNVFPYFGVTNGSIVCSTRDNSPGEIRDKEKFRGCDVILQPENVTVIQKHSCNGIRAPLGIVVICTLVLF</sequence>
<accession>A0A016WJ70</accession>
<protein>
    <submittedName>
        <fullName evidence="1">Uncharacterized protein</fullName>
    </submittedName>
</protein>
<gene>
    <name evidence="1" type="primary">Acey_s0662.g1295</name>
    <name evidence="1" type="ORF">Y032_0662g1295</name>
</gene>
<reference evidence="2" key="1">
    <citation type="journal article" date="2015" name="Nat. Genet.">
        <title>The genome and transcriptome of the zoonotic hookworm Ancylostoma ceylanicum identify infection-specific gene families.</title>
        <authorList>
            <person name="Schwarz E.M."/>
            <person name="Hu Y."/>
            <person name="Antoshechkin I."/>
            <person name="Miller M.M."/>
            <person name="Sternberg P.W."/>
            <person name="Aroian R.V."/>
        </authorList>
    </citation>
    <scope>NUCLEOTIDE SEQUENCE</scope>
    <source>
        <strain evidence="2">HY135</strain>
    </source>
</reference>
<organism evidence="1 2">
    <name type="scientific">Ancylostoma ceylanicum</name>
    <dbReference type="NCBI Taxonomy" id="53326"/>
    <lineage>
        <taxon>Eukaryota</taxon>
        <taxon>Metazoa</taxon>
        <taxon>Ecdysozoa</taxon>
        <taxon>Nematoda</taxon>
        <taxon>Chromadorea</taxon>
        <taxon>Rhabditida</taxon>
        <taxon>Rhabditina</taxon>
        <taxon>Rhabditomorpha</taxon>
        <taxon>Strongyloidea</taxon>
        <taxon>Ancylostomatidae</taxon>
        <taxon>Ancylostomatinae</taxon>
        <taxon>Ancylostoma</taxon>
    </lineage>
</organism>
<comment type="caution">
    <text evidence="1">The sequence shown here is derived from an EMBL/GenBank/DDBJ whole genome shotgun (WGS) entry which is preliminary data.</text>
</comment>
<name>A0A016WJ70_9BILA</name>
<keyword evidence="2" id="KW-1185">Reference proteome</keyword>
<dbReference type="AlphaFoldDB" id="A0A016WJ70"/>
<evidence type="ECO:0000313" key="1">
    <source>
        <dbReference type="EMBL" id="EYC39337.1"/>
    </source>
</evidence>